<gene>
    <name evidence="2" type="ORF">LSH36_694g01070</name>
</gene>
<organism evidence="2 3">
    <name type="scientific">Paralvinella palmiformis</name>
    <dbReference type="NCBI Taxonomy" id="53620"/>
    <lineage>
        <taxon>Eukaryota</taxon>
        <taxon>Metazoa</taxon>
        <taxon>Spiralia</taxon>
        <taxon>Lophotrochozoa</taxon>
        <taxon>Annelida</taxon>
        <taxon>Polychaeta</taxon>
        <taxon>Sedentaria</taxon>
        <taxon>Canalipalpata</taxon>
        <taxon>Terebellida</taxon>
        <taxon>Terebelliformia</taxon>
        <taxon>Alvinellidae</taxon>
        <taxon>Paralvinella</taxon>
    </lineage>
</organism>
<proteinExistence type="predicted"/>
<dbReference type="PANTHER" id="PTHR47027">
    <property type="entry name" value="REVERSE TRANSCRIPTASE DOMAIN-CONTAINING PROTEIN"/>
    <property type="match status" value="1"/>
</dbReference>
<evidence type="ECO:0000259" key="1">
    <source>
        <dbReference type="PROSITE" id="PS50878"/>
    </source>
</evidence>
<dbReference type="InterPro" id="IPR000477">
    <property type="entry name" value="RT_dom"/>
</dbReference>
<dbReference type="PROSITE" id="PS50878">
    <property type="entry name" value="RT_POL"/>
    <property type="match status" value="1"/>
</dbReference>
<comment type="caution">
    <text evidence="2">The sequence shown here is derived from an EMBL/GenBank/DDBJ whole genome shotgun (WGS) entry which is preliminary data.</text>
</comment>
<dbReference type="AlphaFoldDB" id="A0AAD9MVD1"/>
<keyword evidence="3" id="KW-1185">Reference proteome</keyword>
<dbReference type="EMBL" id="JAODUP010000694">
    <property type="protein sequence ID" value="KAK2145226.1"/>
    <property type="molecule type" value="Genomic_DNA"/>
</dbReference>
<evidence type="ECO:0000313" key="3">
    <source>
        <dbReference type="Proteomes" id="UP001208570"/>
    </source>
</evidence>
<reference evidence="2" key="1">
    <citation type="journal article" date="2023" name="Mol. Biol. Evol.">
        <title>Third-Generation Sequencing Reveals the Adaptive Role of the Epigenome in Three Deep-Sea Polychaetes.</title>
        <authorList>
            <person name="Perez M."/>
            <person name="Aroh O."/>
            <person name="Sun Y."/>
            <person name="Lan Y."/>
            <person name="Juniper S.K."/>
            <person name="Young C.R."/>
            <person name="Angers B."/>
            <person name="Qian P.Y."/>
        </authorList>
    </citation>
    <scope>NUCLEOTIDE SEQUENCE</scope>
    <source>
        <strain evidence="2">P08H-3</strain>
    </source>
</reference>
<evidence type="ECO:0000313" key="2">
    <source>
        <dbReference type="EMBL" id="KAK2145226.1"/>
    </source>
</evidence>
<protein>
    <recommendedName>
        <fullName evidence="1">Reverse transcriptase domain-containing protein</fullName>
    </recommendedName>
</protein>
<feature type="domain" description="Reverse transcriptase" evidence="1">
    <location>
        <begin position="1"/>
        <end position="80"/>
    </location>
</feature>
<dbReference type="PANTHER" id="PTHR47027:SF20">
    <property type="entry name" value="REVERSE TRANSCRIPTASE-LIKE PROTEIN WITH RNA-DIRECTED DNA POLYMERASE DOMAIN"/>
    <property type="match status" value="1"/>
</dbReference>
<sequence length="158" mass="17966">MTYILSCYADDLLLCSLSVPVLQTLIEDANDYITRHGLRFNPSKTKYVTFGQSSFQHKHWYLEGIRLEEDDHITHLGVVLANGAHSHALARIKATRRAFYDPQEAGLCVNGSNPDTITHIFKTVVHSVLLYGLECVYQNKNSFTQSRATAEIHHYCRL</sequence>
<name>A0AAD9MVD1_9ANNE</name>
<dbReference type="Proteomes" id="UP001208570">
    <property type="component" value="Unassembled WGS sequence"/>
</dbReference>
<accession>A0AAD9MVD1</accession>